<organism evidence="9 10">
    <name type="scientific">Streptomyces malaysiensis</name>
    <dbReference type="NCBI Taxonomy" id="92644"/>
    <lineage>
        <taxon>Bacteria</taxon>
        <taxon>Bacillati</taxon>
        <taxon>Actinomycetota</taxon>
        <taxon>Actinomycetes</taxon>
        <taxon>Kitasatosporales</taxon>
        <taxon>Streptomycetaceae</taxon>
        <taxon>Streptomyces</taxon>
        <taxon>Streptomyces violaceusniger group</taxon>
    </lineage>
</organism>
<dbReference type="GO" id="GO:0022857">
    <property type="term" value="F:transmembrane transporter activity"/>
    <property type="evidence" value="ECO:0007669"/>
    <property type="project" value="InterPro"/>
</dbReference>
<feature type="transmembrane region" description="Helical" evidence="7">
    <location>
        <begin position="393"/>
        <end position="414"/>
    </location>
</feature>
<dbReference type="InterPro" id="IPR036259">
    <property type="entry name" value="MFS_trans_sf"/>
</dbReference>
<dbReference type="InterPro" id="IPR020846">
    <property type="entry name" value="MFS_dom"/>
</dbReference>
<keyword evidence="2" id="KW-0813">Transport</keyword>
<dbReference type="SUPFAM" id="SSF103473">
    <property type="entry name" value="MFS general substrate transporter"/>
    <property type="match status" value="1"/>
</dbReference>
<keyword evidence="5 7" id="KW-1133">Transmembrane helix</keyword>
<dbReference type="Pfam" id="PF05977">
    <property type="entry name" value="MFS_3"/>
    <property type="match status" value="1"/>
</dbReference>
<gene>
    <name evidence="9" type="ORF">SMF913_25482</name>
</gene>
<evidence type="ECO:0000259" key="8">
    <source>
        <dbReference type="PROSITE" id="PS50850"/>
    </source>
</evidence>
<accession>A0A2J7YPR4</accession>
<evidence type="ECO:0000256" key="4">
    <source>
        <dbReference type="ARBA" id="ARBA00022692"/>
    </source>
</evidence>
<dbReference type="EMBL" id="LJIW01000002">
    <property type="protein sequence ID" value="PNG90017.1"/>
    <property type="molecule type" value="Genomic_DNA"/>
</dbReference>
<dbReference type="Gene3D" id="1.20.1250.20">
    <property type="entry name" value="MFS general substrate transporter like domains"/>
    <property type="match status" value="1"/>
</dbReference>
<feature type="transmembrane region" description="Helical" evidence="7">
    <location>
        <begin position="367"/>
        <end position="387"/>
    </location>
</feature>
<reference evidence="9 10" key="1">
    <citation type="submission" date="2015-09" db="EMBL/GenBank/DDBJ databases">
        <title>Genome sequence, genome mining and natural product profiling of a biocontrol bacterium Streptomyces malaysiensis F913.</title>
        <authorList>
            <person name="Xu Y."/>
            <person name="Wei J."/>
            <person name="Xie J."/>
            <person name="Li T."/>
            <person name="Zhou Z."/>
        </authorList>
    </citation>
    <scope>NUCLEOTIDE SEQUENCE [LARGE SCALE GENOMIC DNA]</scope>
    <source>
        <strain evidence="9 10">F913</strain>
    </source>
</reference>
<name>A0A2J7YPR4_STRMQ</name>
<evidence type="ECO:0000256" key="7">
    <source>
        <dbReference type="SAM" id="Phobius"/>
    </source>
</evidence>
<evidence type="ECO:0000256" key="3">
    <source>
        <dbReference type="ARBA" id="ARBA00022475"/>
    </source>
</evidence>
<keyword evidence="4 7" id="KW-0812">Transmembrane</keyword>
<comment type="caution">
    <text evidence="9">The sequence shown here is derived from an EMBL/GenBank/DDBJ whole genome shotgun (WGS) entry which is preliminary data.</text>
</comment>
<evidence type="ECO:0000313" key="10">
    <source>
        <dbReference type="Proteomes" id="UP000236520"/>
    </source>
</evidence>
<dbReference type="PANTHER" id="PTHR23513">
    <property type="entry name" value="INTEGRAL MEMBRANE EFFLUX PROTEIN-RELATED"/>
    <property type="match status" value="1"/>
</dbReference>
<dbReference type="CDD" id="cd06173">
    <property type="entry name" value="MFS_MefA_like"/>
    <property type="match status" value="1"/>
</dbReference>
<dbReference type="AlphaFoldDB" id="A0A2J7YPR4"/>
<keyword evidence="3" id="KW-1003">Cell membrane</keyword>
<dbReference type="InterPro" id="IPR010290">
    <property type="entry name" value="TM_effector"/>
</dbReference>
<evidence type="ECO:0000256" key="6">
    <source>
        <dbReference type="ARBA" id="ARBA00023136"/>
    </source>
</evidence>
<feature type="transmembrane region" description="Helical" evidence="7">
    <location>
        <begin position="326"/>
        <end position="346"/>
    </location>
</feature>
<dbReference type="PANTHER" id="PTHR23513:SF11">
    <property type="entry name" value="STAPHYLOFERRIN A TRANSPORTER"/>
    <property type="match status" value="1"/>
</dbReference>
<dbReference type="GO" id="GO:0005886">
    <property type="term" value="C:plasma membrane"/>
    <property type="evidence" value="ECO:0007669"/>
    <property type="project" value="UniProtKB-SubCell"/>
</dbReference>
<protein>
    <recommendedName>
        <fullName evidence="8">Major facilitator superfamily (MFS) profile domain-containing protein</fullName>
    </recommendedName>
</protein>
<keyword evidence="10" id="KW-1185">Reference proteome</keyword>
<feature type="transmembrane region" description="Helical" evidence="7">
    <location>
        <begin position="273"/>
        <end position="291"/>
    </location>
</feature>
<feature type="transmembrane region" description="Helical" evidence="7">
    <location>
        <begin position="180"/>
        <end position="197"/>
    </location>
</feature>
<proteinExistence type="predicted"/>
<feature type="transmembrane region" description="Helical" evidence="7">
    <location>
        <begin position="55"/>
        <end position="77"/>
    </location>
</feature>
<sequence length="431" mass="43841">MRRRARCSDDSVRTVDPGGFRKLVAATAVSRLGDGLHLTALPLLIAGVAPDPTAFAGMAVAQALPWLLVSLPAGALVDRLDRRLVMTVSAALQCLLAAVLAVAATAGGLQLPTVYALAFALGCCQTFAENAATALLPQLVPVDALPTANGRLVGAEIVTGQLIAVPLAGVVFVVSPGLPFLLDALTFALAFLVLLSLRGGRARGGRATGEVARAASASTLRREIREGLRWLAADPACRSLAAVGGVINTVITGCFATFALFTVEILHTGEVGYGLLMWASAAGGAAAGLAAGSARRRLRHRPLLLLSLWVPAVASLAIGLSGNVVVTAAMLALVGFGGTTWTVVTLSLRQSVIPRHFQGRVMSVFRLLSAGTAPIGAVLGAMLVDHFGLRTPWLVGAAVLLLAPGLAGPALAAVPTGEGPAGDRKSADPAA</sequence>
<feature type="transmembrane region" description="Helical" evidence="7">
    <location>
        <begin position="84"/>
        <end position="109"/>
    </location>
</feature>
<evidence type="ECO:0000313" key="9">
    <source>
        <dbReference type="EMBL" id="PNG90017.1"/>
    </source>
</evidence>
<feature type="transmembrane region" description="Helical" evidence="7">
    <location>
        <begin position="239"/>
        <end position="261"/>
    </location>
</feature>
<keyword evidence="6 7" id="KW-0472">Membrane</keyword>
<evidence type="ECO:0000256" key="1">
    <source>
        <dbReference type="ARBA" id="ARBA00004651"/>
    </source>
</evidence>
<feature type="transmembrane region" description="Helical" evidence="7">
    <location>
        <begin position="303"/>
        <end position="320"/>
    </location>
</feature>
<evidence type="ECO:0000256" key="5">
    <source>
        <dbReference type="ARBA" id="ARBA00022989"/>
    </source>
</evidence>
<dbReference type="Proteomes" id="UP000236520">
    <property type="component" value="Unassembled WGS sequence"/>
</dbReference>
<evidence type="ECO:0000256" key="2">
    <source>
        <dbReference type="ARBA" id="ARBA00022448"/>
    </source>
</evidence>
<dbReference type="PROSITE" id="PS50850">
    <property type="entry name" value="MFS"/>
    <property type="match status" value="1"/>
</dbReference>
<feature type="transmembrane region" description="Helical" evidence="7">
    <location>
        <begin position="23"/>
        <end position="49"/>
    </location>
</feature>
<feature type="domain" description="Major facilitator superfamily (MFS) profile" evidence="8">
    <location>
        <begin position="237"/>
        <end position="431"/>
    </location>
</feature>
<comment type="subcellular location">
    <subcellularLocation>
        <location evidence="1">Cell membrane</location>
        <topology evidence="1">Multi-pass membrane protein</topology>
    </subcellularLocation>
</comment>